<dbReference type="AlphaFoldDB" id="A0A9P6SQQ3"/>
<evidence type="ECO:0000313" key="1">
    <source>
        <dbReference type="EMBL" id="KAF9991480.1"/>
    </source>
</evidence>
<name>A0A9P6SQQ3_9FUNG</name>
<dbReference type="Proteomes" id="UP000703661">
    <property type="component" value="Unassembled WGS sequence"/>
</dbReference>
<keyword evidence="2" id="KW-1185">Reference proteome</keyword>
<dbReference type="EMBL" id="JAAAID010005192">
    <property type="protein sequence ID" value="KAF9991480.1"/>
    <property type="molecule type" value="Genomic_DNA"/>
</dbReference>
<feature type="non-terminal residue" evidence="1">
    <location>
        <position position="127"/>
    </location>
</feature>
<proteinExistence type="predicted"/>
<gene>
    <name evidence="1" type="ORF">BGZ80_009094</name>
</gene>
<sequence>MDKRKLLPSSNKEPLKCSTICLVGQTRPLESKGYQYNNNSLCTFEGTLLANKPVYIVAFMTAENTICWKVFEHLGQETGKNHNNFRSSEWGPEAADVMCKEVRDYPAVRGLKVGDLIDATPKEFICK</sequence>
<organism evidence="1 2">
    <name type="scientific">Entomortierella chlamydospora</name>
    <dbReference type="NCBI Taxonomy" id="101097"/>
    <lineage>
        <taxon>Eukaryota</taxon>
        <taxon>Fungi</taxon>
        <taxon>Fungi incertae sedis</taxon>
        <taxon>Mucoromycota</taxon>
        <taxon>Mortierellomycotina</taxon>
        <taxon>Mortierellomycetes</taxon>
        <taxon>Mortierellales</taxon>
        <taxon>Mortierellaceae</taxon>
        <taxon>Entomortierella</taxon>
    </lineage>
</organism>
<reference evidence="1" key="1">
    <citation type="journal article" date="2020" name="Fungal Divers.">
        <title>Resolving the Mortierellaceae phylogeny through synthesis of multi-gene phylogenetics and phylogenomics.</title>
        <authorList>
            <person name="Vandepol N."/>
            <person name="Liber J."/>
            <person name="Desiro A."/>
            <person name="Na H."/>
            <person name="Kennedy M."/>
            <person name="Barry K."/>
            <person name="Grigoriev I.V."/>
            <person name="Miller A.N."/>
            <person name="O'Donnell K."/>
            <person name="Stajich J.E."/>
            <person name="Bonito G."/>
        </authorList>
    </citation>
    <scope>NUCLEOTIDE SEQUENCE</scope>
    <source>
        <strain evidence="1">NRRL 2769</strain>
    </source>
</reference>
<comment type="caution">
    <text evidence="1">The sequence shown here is derived from an EMBL/GenBank/DDBJ whole genome shotgun (WGS) entry which is preliminary data.</text>
</comment>
<accession>A0A9P6SQQ3</accession>
<protein>
    <submittedName>
        <fullName evidence="1">Uncharacterized protein</fullName>
    </submittedName>
</protein>
<evidence type="ECO:0000313" key="2">
    <source>
        <dbReference type="Proteomes" id="UP000703661"/>
    </source>
</evidence>